<dbReference type="EMBL" id="KP706799">
    <property type="protein sequence ID" value="AKD28094.1"/>
    <property type="molecule type" value="Genomic_DNA"/>
</dbReference>
<keyword evidence="1" id="KW-0812">Transmembrane</keyword>
<proteinExistence type="predicted"/>
<organism evidence="2">
    <name type="scientific">Glypta fumiferanae</name>
    <dbReference type="NCBI Taxonomy" id="389681"/>
    <lineage>
        <taxon>Eukaryota</taxon>
        <taxon>Metazoa</taxon>
        <taxon>Ecdysozoa</taxon>
        <taxon>Arthropoda</taxon>
        <taxon>Hexapoda</taxon>
        <taxon>Insecta</taxon>
        <taxon>Pterygota</taxon>
        <taxon>Neoptera</taxon>
        <taxon>Endopterygota</taxon>
        <taxon>Hymenoptera</taxon>
        <taxon>Apocrita</taxon>
        <taxon>Ichneumonoidea</taxon>
        <taxon>Ichneumonidae</taxon>
        <taxon>Banchinae</taxon>
        <taxon>Glypta</taxon>
    </lineage>
</organism>
<name>A0A0F6Y978_9HYME</name>
<evidence type="ECO:0000256" key="1">
    <source>
        <dbReference type="SAM" id="Phobius"/>
    </source>
</evidence>
<keyword evidence="1" id="KW-1133">Transmembrane helix</keyword>
<protein>
    <submittedName>
        <fullName evidence="2">U5-like protein</fullName>
    </submittedName>
</protein>
<gene>
    <name evidence="2" type="primary">U5L</name>
</gene>
<keyword evidence="1" id="KW-0472">Membrane</keyword>
<feature type="transmembrane region" description="Helical" evidence="1">
    <location>
        <begin position="29"/>
        <end position="49"/>
    </location>
</feature>
<accession>A0A0F6Y978</accession>
<evidence type="ECO:0000313" key="2">
    <source>
        <dbReference type="EMBL" id="AKD28094.1"/>
    </source>
</evidence>
<dbReference type="AlphaFoldDB" id="A0A0F6Y978"/>
<sequence>MVVMEHESWTSTLKKKSFFQRNSLFRRTMWGPALSGVAAYALTYVVASWNQGARVKELKDTIASVSVKFYRRQNGKSALITWDDQQCAVWHGNILYVYDYWNNTTFDNGDGEKVSRGHSNSTGTETVLAYDFYEKSKYIQHSFPNEYHMRELFEVDQRNMYHASINLDDGIPMVYQKKYLITDELNIINVMFDALRSHIVNYDGIKNKDISGLMLDT</sequence>
<reference evidence="2" key="1">
    <citation type="journal article" date="2015" name="J. Virol.">
        <title>Genomic and Proteomic Analyses Indicate that Banchine and Campoplegine Polydnaviruses Have Similar, if Not Identical, Viral Ancestors.</title>
        <authorList>
            <person name="Beliveau C."/>
            <person name="Cohen A."/>
            <person name="Stewart D."/>
            <person name="Periquet G."/>
            <person name="Djoumad A."/>
            <person name="Kuhn L."/>
            <person name="Stoltz D."/>
            <person name="Volkoff A.-N."/>
            <person name="Herniou E."/>
            <person name="Drezen J.-M."/>
            <person name="Cusson M."/>
        </authorList>
    </citation>
    <scope>NUCLEOTIDE SEQUENCE</scope>
</reference>